<organism evidence="1 2">
    <name type="scientific">Habropoda laboriosa</name>
    <dbReference type="NCBI Taxonomy" id="597456"/>
    <lineage>
        <taxon>Eukaryota</taxon>
        <taxon>Metazoa</taxon>
        <taxon>Ecdysozoa</taxon>
        <taxon>Arthropoda</taxon>
        <taxon>Hexapoda</taxon>
        <taxon>Insecta</taxon>
        <taxon>Pterygota</taxon>
        <taxon>Neoptera</taxon>
        <taxon>Endopterygota</taxon>
        <taxon>Hymenoptera</taxon>
        <taxon>Apocrita</taxon>
        <taxon>Aculeata</taxon>
        <taxon>Apoidea</taxon>
        <taxon>Anthophila</taxon>
        <taxon>Apidae</taxon>
        <taxon>Habropoda</taxon>
    </lineage>
</organism>
<evidence type="ECO:0008006" key="3">
    <source>
        <dbReference type="Google" id="ProtNLM"/>
    </source>
</evidence>
<dbReference type="EMBL" id="KQ414588">
    <property type="protein sequence ID" value="KOC70501.1"/>
    <property type="molecule type" value="Genomic_DNA"/>
</dbReference>
<gene>
    <name evidence="1" type="ORF">WH47_00646</name>
</gene>
<keyword evidence="2" id="KW-1185">Reference proteome</keyword>
<evidence type="ECO:0000313" key="1">
    <source>
        <dbReference type="EMBL" id="KOC70501.1"/>
    </source>
</evidence>
<proteinExistence type="predicted"/>
<name>A0A0L7RIE8_9HYME</name>
<dbReference type="GO" id="GO:0003676">
    <property type="term" value="F:nucleic acid binding"/>
    <property type="evidence" value="ECO:0007669"/>
    <property type="project" value="InterPro"/>
</dbReference>
<sequence>MYFRKDGAPAHNAQITTSYLTDHQEKWFDICILSHWLSGSTDLNPLNFLLHSFVKAKFIRFLSLLWKIKNVKLKVIIRM</sequence>
<dbReference type="InterPro" id="IPR036397">
    <property type="entry name" value="RNaseH_sf"/>
</dbReference>
<dbReference type="Proteomes" id="UP000053825">
    <property type="component" value="Unassembled WGS sequence"/>
</dbReference>
<accession>A0A0L7RIE8</accession>
<dbReference type="AlphaFoldDB" id="A0A0L7RIE8"/>
<evidence type="ECO:0000313" key="2">
    <source>
        <dbReference type="Proteomes" id="UP000053825"/>
    </source>
</evidence>
<reference evidence="1 2" key="1">
    <citation type="submission" date="2015-07" db="EMBL/GenBank/DDBJ databases">
        <title>The genome of Habropoda laboriosa.</title>
        <authorList>
            <person name="Pan H."/>
            <person name="Kapheim K."/>
        </authorList>
    </citation>
    <scope>NUCLEOTIDE SEQUENCE [LARGE SCALE GENOMIC DNA]</scope>
    <source>
        <strain evidence="1">0110345459</strain>
    </source>
</reference>
<protein>
    <recommendedName>
        <fullName evidence="3">Histone-lysine N-methyltransferase SETMAR</fullName>
    </recommendedName>
</protein>
<dbReference type="Gene3D" id="3.30.420.10">
    <property type="entry name" value="Ribonuclease H-like superfamily/Ribonuclease H"/>
    <property type="match status" value="1"/>
</dbReference>